<dbReference type="Proteomes" id="UP001597102">
    <property type="component" value="Unassembled WGS sequence"/>
</dbReference>
<dbReference type="InterPro" id="IPR021741">
    <property type="entry name" value="DUF3311"/>
</dbReference>
<evidence type="ECO:0000256" key="1">
    <source>
        <dbReference type="SAM" id="Phobius"/>
    </source>
</evidence>
<keyword evidence="1" id="KW-0472">Membrane</keyword>
<evidence type="ECO:0000313" key="3">
    <source>
        <dbReference type="Proteomes" id="UP001597102"/>
    </source>
</evidence>
<keyword evidence="1" id="KW-0812">Transmembrane</keyword>
<accession>A0ABW3JAC0</accession>
<evidence type="ECO:0000313" key="2">
    <source>
        <dbReference type="EMBL" id="MFD0987413.1"/>
    </source>
</evidence>
<sequence>MSDTTPKTGWRRYWPRFLFAIPFIVVLSVPLYDRLAPELLGIPFFYWFQLGFVLVGALIVAVVYALDKNGGQEP</sequence>
<feature type="transmembrane region" description="Helical" evidence="1">
    <location>
        <begin position="44"/>
        <end position="66"/>
    </location>
</feature>
<feature type="transmembrane region" description="Helical" evidence="1">
    <location>
        <begin position="13"/>
        <end position="32"/>
    </location>
</feature>
<name>A0ABW3JAC0_9HYPH</name>
<dbReference type="RefSeq" id="WP_379089342.1">
    <property type="nucleotide sequence ID" value="NZ_JBHTJO010000001.1"/>
</dbReference>
<organism evidence="2 3">
    <name type="scientific">Methyloligella solikamskensis</name>
    <dbReference type="NCBI Taxonomy" id="1177756"/>
    <lineage>
        <taxon>Bacteria</taxon>
        <taxon>Pseudomonadati</taxon>
        <taxon>Pseudomonadota</taxon>
        <taxon>Alphaproteobacteria</taxon>
        <taxon>Hyphomicrobiales</taxon>
        <taxon>Hyphomicrobiaceae</taxon>
        <taxon>Methyloligella</taxon>
    </lineage>
</organism>
<dbReference type="EMBL" id="JBHTJO010000001">
    <property type="protein sequence ID" value="MFD0987413.1"/>
    <property type="molecule type" value="Genomic_DNA"/>
</dbReference>
<dbReference type="Pfam" id="PF11755">
    <property type="entry name" value="DUF3311"/>
    <property type="match status" value="1"/>
</dbReference>
<proteinExistence type="predicted"/>
<reference evidence="3" key="1">
    <citation type="journal article" date="2019" name="Int. J. Syst. Evol. Microbiol.">
        <title>The Global Catalogue of Microorganisms (GCM) 10K type strain sequencing project: providing services to taxonomists for standard genome sequencing and annotation.</title>
        <authorList>
            <consortium name="The Broad Institute Genomics Platform"/>
            <consortium name="The Broad Institute Genome Sequencing Center for Infectious Disease"/>
            <person name="Wu L."/>
            <person name="Ma J."/>
        </authorList>
    </citation>
    <scope>NUCLEOTIDE SEQUENCE [LARGE SCALE GENOMIC DNA]</scope>
    <source>
        <strain evidence="3">CCUG 61697</strain>
    </source>
</reference>
<comment type="caution">
    <text evidence="2">The sequence shown here is derived from an EMBL/GenBank/DDBJ whole genome shotgun (WGS) entry which is preliminary data.</text>
</comment>
<keyword evidence="3" id="KW-1185">Reference proteome</keyword>
<protein>
    <submittedName>
        <fullName evidence="2">DUF3311 domain-containing protein</fullName>
    </submittedName>
</protein>
<keyword evidence="1" id="KW-1133">Transmembrane helix</keyword>
<gene>
    <name evidence="2" type="ORF">ACFQ2F_09930</name>
</gene>